<dbReference type="Proteomes" id="UP000249056">
    <property type="component" value="Unassembled WGS sequence"/>
</dbReference>
<evidence type="ECO:0000256" key="1">
    <source>
        <dbReference type="SAM" id="MobiDB-lite"/>
    </source>
</evidence>
<dbReference type="OrthoDB" id="3550035at2759"/>
<comment type="caution">
    <text evidence="2">The sequence shown here is derived from an EMBL/GenBank/DDBJ whole genome shotgun (WGS) entry which is preliminary data.</text>
</comment>
<protein>
    <submittedName>
        <fullName evidence="2">Uncharacterized protein</fullName>
    </submittedName>
</protein>
<keyword evidence="3" id="KW-1185">Reference proteome</keyword>
<proteinExistence type="predicted"/>
<reference evidence="2 3" key="1">
    <citation type="submission" date="2018-06" db="EMBL/GenBank/DDBJ databases">
        <title>Genome Sequence of the Brown Rot Fungal Pathogen Monilinia fructigena.</title>
        <authorList>
            <person name="Landi L."/>
            <person name="De Miccolis Angelini R.M."/>
            <person name="Pollastro S."/>
            <person name="Abate D."/>
            <person name="Faretra F."/>
            <person name="Romanazzi G."/>
        </authorList>
    </citation>
    <scope>NUCLEOTIDE SEQUENCE [LARGE SCALE GENOMIC DNA]</scope>
    <source>
        <strain evidence="2 3">Mfrg269</strain>
    </source>
</reference>
<feature type="region of interest" description="Disordered" evidence="1">
    <location>
        <begin position="205"/>
        <end position="224"/>
    </location>
</feature>
<gene>
    <name evidence="2" type="ORF">DID88_002532</name>
</gene>
<organism evidence="2 3">
    <name type="scientific">Monilinia fructigena</name>
    <dbReference type="NCBI Taxonomy" id="38457"/>
    <lineage>
        <taxon>Eukaryota</taxon>
        <taxon>Fungi</taxon>
        <taxon>Dikarya</taxon>
        <taxon>Ascomycota</taxon>
        <taxon>Pezizomycotina</taxon>
        <taxon>Leotiomycetes</taxon>
        <taxon>Helotiales</taxon>
        <taxon>Sclerotiniaceae</taxon>
        <taxon>Monilinia</taxon>
    </lineage>
</organism>
<dbReference type="EMBL" id="QKRW01000027">
    <property type="protein sequence ID" value="RAL62045.1"/>
    <property type="molecule type" value="Genomic_DNA"/>
</dbReference>
<name>A0A395IP10_9HELO</name>
<evidence type="ECO:0000313" key="2">
    <source>
        <dbReference type="EMBL" id="RAL62045.1"/>
    </source>
</evidence>
<dbReference type="AlphaFoldDB" id="A0A395IP10"/>
<sequence>MDTTALSTLYTQRYSCNNNIPHPATLSLEERADITPAILGFPQPHKFIHLHYQYSKGNASKKILMHLYLEYQTHDWFNQEDIDKLNLFRIAAFTMHYDFDVSDATGNLGATRYVAEHEKRLWFPNLPEFANGENRQENSNLTGAQGENLLQDVARQAEIERQQIQDDLRMAALRELYRTQVPDHSFSTRIPGIYVHPSLALASTGNASAGTAPTDDGSTGAASTAPALPATASYYFAPYDPTMVDDSLTDSSLAEAFSNAFTRL</sequence>
<accession>A0A395IP10</accession>
<evidence type="ECO:0000313" key="3">
    <source>
        <dbReference type="Proteomes" id="UP000249056"/>
    </source>
</evidence>